<dbReference type="CDD" id="cd00310">
    <property type="entry name" value="ATP-synt_Fo_a_6"/>
    <property type="match status" value="1"/>
</dbReference>
<keyword evidence="6 13" id="KW-0812">Transmembrane</keyword>
<dbReference type="GO" id="GO:0016787">
    <property type="term" value="F:hydrolase activity"/>
    <property type="evidence" value="ECO:0007669"/>
    <property type="project" value="UniProtKB-KW"/>
</dbReference>
<accession>A0A2D0W3U0</accession>
<evidence type="ECO:0000256" key="4">
    <source>
        <dbReference type="ARBA" id="ARBA00022448"/>
    </source>
</evidence>
<keyword evidence="9" id="KW-0406">Ion transport</keyword>
<evidence type="ECO:0000256" key="7">
    <source>
        <dbReference type="ARBA" id="ARBA00022781"/>
    </source>
</evidence>
<dbReference type="PANTHER" id="PTHR11410:SF0">
    <property type="entry name" value="ATP SYNTHASE SUBUNIT A"/>
    <property type="match status" value="1"/>
</dbReference>
<dbReference type="PRINTS" id="PR00123">
    <property type="entry name" value="ATPASEA"/>
</dbReference>
<comment type="similarity">
    <text evidence="2">Belongs to the ATPase A chain family.</text>
</comment>
<dbReference type="HAMAP" id="MF_01393">
    <property type="entry name" value="ATP_synth_a_bact"/>
    <property type="match status" value="1"/>
</dbReference>
<feature type="transmembrane region" description="Helical" evidence="13">
    <location>
        <begin position="124"/>
        <end position="154"/>
    </location>
</feature>
<keyword evidence="14" id="KW-0496">Mitochondrion</keyword>
<evidence type="ECO:0000256" key="11">
    <source>
        <dbReference type="ARBA" id="ARBA00023310"/>
    </source>
</evidence>
<dbReference type="GO" id="GO:0045259">
    <property type="term" value="C:proton-transporting ATP synthase complex"/>
    <property type="evidence" value="ECO:0007669"/>
    <property type="project" value="UniProtKB-KW"/>
</dbReference>
<keyword evidence="5" id="KW-0138">CF(0)</keyword>
<sequence>MFTFINSPLDQFEIQTLMGFQTPFMNMNNFNISTFTIFSLILLLVVLFLYLLPNNNVIGSKWMVFHEVVYDTIMNMTKNMIQSETSKDNKGMFYFPLIYTFFVFIMLANLLSLIPYTFSLTSNFMFIISLSFVVWLGMTILGLYQHGLVFFSLFIPHNTPLILVPLLVMIEMLSYVARAISLGLRLSVNNTAGHLLLSILSGLLFNFMSISLITFVLGFMPLLAILAIFFLEIAIGLIQSYVWSILTASYLKDALYLH</sequence>
<evidence type="ECO:0000256" key="5">
    <source>
        <dbReference type="ARBA" id="ARBA00022547"/>
    </source>
</evidence>
<dbReference type="Pfam" id="PF00119">
    <property type="entry name" value="ATP-synt_A"/>
    <property type="match status" value="1"/>
</dbReference>
<evidence type="ECO:0000256" key="10">
    <source>
        <dbReference type="ARBA" id="ARBA00023136"/>
    </source>
</evidence>
<keyword evidence="8 13" id="KW-1133">Transmembrane helix</keyword>
<feature type="transmembrane region" description="Helical" evidence="13">
    <location>
        <begin position="192"/>
        <end position="215"/>
    </location>
</feature>
<dbReference type="InterPro" id="IPR045083">
    <property type="entry name" value="ATP_synth_F0_asu_bact/mt"/>
</dbReference>
<dbReference type="RefSeq" id="YP_009444494.1">
    <property type="nucleotide sequence ID" value="NC_036378.1"/>
</dbReference>
<dbReference type="InterPro" id="IPR035908">
    <property type="entry name" value="F0_ATP_A_sf"/>
</dbReference>
<name>A0A2D0W3U0_9SACH</name>
<dbReference type="NCBIfam" id="TIGR01131">
    <property type="entry name" value="ATP_synt_6_or_A"/>
    <property type="match status" value="1"/>
</dbReference>
<dbReference type="InterPro" id="IPR000568">
    <property type="entry name" value="ATP_synth_F0_asu"/>
</dbReference>
<evidence type="ECO:0000313" key="14">
    <source>
        <dbReference type="EMBL" id="APD15117.1"/>
    </source>
</evidence>
<feature type="transmembrane region" description="Helical" evidence="13">
    <location>
        <begin position="32"/>
        <end position="52"/>
    </location>
</feature>
<dbReference type="GO" id="GO:0046933">
    <property type="term" value="F:proton-transporting ATP synthase activity, rotational mechanism"/>
    <property type="evidence" value="ECO:0007669"/>
    <property type="project" value="TreeGrafter"/>
</dbReference>
<feature type="transmembrane region" description="Helical" evidence="13">
    <location>
        <begin position="93"/>
        <end position="118"/>
    </location>
</feature>
<dbReference type="Gene3D" id="1.20.120.220">
    <property type="entry name" value="ATP synthase, F0 complex, subunit A"/>
    <property type="match status" value="1"/>
</dbReference>
<evidence type="ECO:0000256" key="2">
    <source>
        <dbReference type="ARBA" id="ARBA00006810"/>
    </source>
</evidence>
<organism evidence="14">
    <name type="scientific">Monosporozyma unispora</name>
    <dbReference type="NCBI Taxonomy" id="27294"/>
    <lineage>
        <taxon>Eukaryota</taxon>
        <taxon>Fungi</taxon>
        <taxon>Dikarya</taxon>
        <taxon>Ascomycota</taxon>
        <taxon>Saccharomycotina</taxon>
        <taxon>Saccharomycetes</taxon>
        <taxon>Saccharomycetales</taxon>
        <taxon>Saccharomycetaceae</taxon>
        <taxon>Monosporozyma</taxon>
    </lineage>
</organism>
<gene>
    <name evidence="14" type="primary">atp6</name>
</gene>
<keyword evidence="10 13" id="KW-0472">Membrane</keyword>
<evidence type="ECO:0000256" key="13">
    <source>
        <dbReference type="SAM" id="Phobius"/>
    </source>
</evidence>
<evidence type="ECO:0000256" key="6">
    <source>
        <dbReference type="ARBA" id="ARBA00022692"/>
    </source>
</evidence>
<dbReference type="GeneID" id="35198727"/>
<dbReference type="PANTHER" id="PTHR11410">
    <property type="entry name" value="ATP SYNTHASE SUBUNIT A"/>
    <property type="match status" value="1"/>
</dbReference>
<keyword evidence="14" id="KW-0378">Hydrolase</keyword>
<dbReference type="GO" id="GO:0005743">
    <property type="term" value="C:mitochondrial inner membrane"/>
    <property type="evidence" value="ECO:0007669"/>
    <property type="project" value="UniProtKB-SubCell"/>
</dbReference>
<dbReference type="FunFam" id="1.20.120.220:FF:000003">
    <property type="entry name" value="ATP synthase subunit a"/>
    <property type="match status" value="1"/>
</dbReference>
<evidence type="ECO:0000256" key="1">
    <source>
        <dbReference type="ARBA" id="ARBA00004448"/>
    </source>
</evidence>
<protein>
    <recommendedName>
        <fullName evidence="3 12">ATP synthase subunit a</fullName>
    </recommendedName>
</protein>
<proteinExistence type="inferred from homology"/>
<feature type="transmembrane region" description="Helical" evidence="13">
    <location>
        <begin position="161"/>
        <end position="180"/>
    </location>
</feature>
<keyword evidence="11" id="KW-0066">ATP synthesis</keyword>
<dbReference type="AlphaFoldDB" id="A0A2D0W3U0"/>
<dbReference type="SUPFAM" id="SSF81336">
    <property type="entry name" value="F1F0 ATP synthase subunit A"/>
    <property type="match status" value="1"/>
</dbReference>
<evidence type="ECO:0000256" key="3">
    <source>
        <dbReference type="ARBA" id="ARBA00021312"/>
    </source>
</evidence>
<keyword evidence="7" id="KW-0375">Hydrogen ion transport</keyword>
<geneLocation type="mitochondrion" evidence="14"/>
<reference evidence="14" key="1">
    <citation type="journal article" date="2017" name="Genome Biol. Evol.">
        <title>Genetic Drift and Indel Mutation in the Evolution of Yeast Mitochondrial Genome Size.</title>
        <authorList>
            <person name="Xiao S."/>
            <person name="Nguyen D.T."/>
            <person name="Wu B."/>
            <person name="Hao W."/>
        </authorList>
    </citation>
    <scope>NUCLEOTIDE SEQUENCE</scope>
    <source>
        <strain evidence="14">Y-1556</strain>
    </source>
</reference>
<evidence type="ECO:0000256" key="8">
    <source>
        <dbReference type="ARBA" id="ARBA00022989"/>
    </source>
</evidence>
<keyword evidence="4" id="KW-0813">Transport</keyword>
<dbReference type="EMBL" id="KU920680">
    <property type="protein sequence ID" value="APD15117.1"/>
    <property type="molecule type" value="Genomic_DNA"/>
</dbReference>
<evidence type="ECO:0000256" key="9">
    <source>
        <dbReference type="ARBA" id="ARBA00023065"/>
    </source>
</evidence>
<evidence type="ECO:0000256" key="12">
    <source>
        <dbReference type="RuleBase" id="RU004450"/>
    </source>
</evidence>
<feature type="transmembrane region" description="Helical" evidence="13">
    <location>
        <begin position="222"/>
        <end position="243"/>
    </location>
</feature>
<comment type="subcellular location">
    <subcellularLocation>
        <location evidence="1 12">Mitochondrion inner membrane</location>
        <topology evidence="1 12">Multi-pass membrane protein</topology>
    </subcellularLocation>
</comment>